<dbReference type="InterPro" id="IPR029066">
    <property type="entry name" value="PLP-binding_barrel"/>
</dbReference>
<organism evidence="3 4">
    <name type="scientific">Roseateles aquae</name>
    <dbReference type="NCBI Taxonomy" id="3077235"/>
    <lineage>
        <taxon>Bacteria</taxon>
        <taxon>Pseudomonadati</taxon>
        <taxon>Pseudomonadota</taxon>
        <taxon>Betaproteobacteria</taxon>
        <taxon>Burkholderiales</taxon>
        <taxon>Sphaerotilaceae</taxon>
        <taxon>Roseateles</taxon>
    </lineage>
</organism>
<protein>
    <submittedName>
        <fullName evidence="3">Alanine racemase</fullName>
        <ecNumber evidence="3">5.1.1.1</ecNumber>
    </submittedName>
</protein>
<evidence type="ECO:0000256" key="1">
    <source>
        <dbReference type="SAM" id="SignalP"/>
    </source>
</evidence>
<reference evidence="3" key="1">
    <citation type="submission" date="2023-09" db="EMBL/GenBank/DDBJ databases">
        <title>Paucibacter sp. APW11 Genome sequencing and assembly.</title>
        <authorList>
            <person name="Kim I."/>
        </authorList>
    </citation>
    <scope>NUCLEOTIDE SEQUENCE</scope>
    <source>
        <strain evidence="3">APW11</strain>
    </source>
</reference>
<dbReference type="InterPro" id="IPR001608">
    <property type="entry name" value="Ala_racemase_N"/>
</dbReference>
<keyword evidence="3" id="KW-0413">Isomerase</keyword>
<dbReference type="Pfam" id="PF01168">
    <property type="entry name" value="Ala_racemase_N"/>
    <property type="match status" value="1"/>
</dbReference>
<dbReference type="InterPro" id="IPR006311">
    <property type="entry name" value="TAT_signal"/>
</dbReference>
<feature type="signal peptide" evidence="1">
    <location>
        <begin position="1"/>
        <end position="22"/>
    </location>
</feature>
<dbReference type="RefSeq" id="WP_315651468.1">
    <property type="nucleotide sequence ID" value="NZ_JAVXZY010000006.1"/>
</dbReference>
<feature type="domain" description="Alanine racemase N-terminal" evidence="2">
    <location>
        <begin position="54"/>
        <end position="287"/>
    </location>
</feature>
<keyword evidence="1" id="KW-0732">Signal</keyword>
<dbReference type="Proteomes" id="UP001246372">
    <property type="component" value="Unassembled WGS sequence"/>
</dbReference>
<dbReference type="Gene3D" id="3.20.20.10">
    <property type="entry name" value="Alanine racemase"/>
    <property type="match status" value="1"/>
</dbReference>
<feature type="chain" id="PRO_5047376190" evidence="1">
    <location>
        <begin position="23"/>
        <end position="425"/>
    </location>
</feature>
<name>A0ABU3PET3_9BURK</name>
<sequence>MKTSRRLLLGAAAALPAAAWLARPAEQGGPHAPYFQRLAEGLKAAGVAQARLVIDLPQLRANLAAIGQHAKTGMQLRAVLKSLPCLALMDEVARAWNSPRVMAFNATQTQQLLQARPDAHVLLGKPLPVAAAAALLQALPPEQGSGIEFLVDTPARLAQYRQLAQQRGQVLRINLELDVGLHRGGFEDRAELGAALRLLKPGESNTQLQWRGFMGYDAHVAALPDLPGMREQAWRESQARYQAAWALAEQLLGPQQRGALTLNTAGSPTFRLHDGKGVANEVSVGSAALLPLDFDKPLLADLRPAAFIATPVLKAWPRFRLPEGATWLSQIAQSWDRNQARGYAIHGGHWLAEPASPPGLVPSGLYGASSNQQVMVSSERVLLQPDDLVFLRPRQSEALLLQFGDLLVWDGERISASWPVLPASA</sequence>
<evidence type="ECO:0000313" key="4">
    <source>
        <dbReference type="Proteomes" id="UP001246372"/>
    </source>
</evidence>
<dbReference type="PANTHER" id="PTHR28004:SF2">
    <property type="entry name" value="D-SERINE DEHYDRATASE"/>
    <property type="match status" value="1"/>
</dbReference>
<dbReference type="GO" id="GO:0008784">
    <property type="term" value="F:alanine racemase activity"/>
    <property type="evidence" value="ECO:0007669"/>
    <property type="project" value="UniProtKB-EC"/>
</dbReference>
<proteinExistence type="predicted"/>
<dbReference type="EMBL" id="JAVXZY010000006">
    <property type="protein sequence ID" value="MDT9000667.1"/>
    <property type="molecule type" value="Genomic_DNA"/>
</dbReference>
<accession>A0ABU3PET3</accession>
<evidence type="ECO:0000259" key="2">
    <source>
        <dbReference type="Pfam" id="PF01168"/>
    </source>
</evidence>
<dbReference type="EC" id="5.1.1.1" evidence="3"/>
<dbReference type="SUPFAM" id="SSF51419">
    <property type="entry name" value="PLP-binding barrel"/>
    <property type="match status" value="1"/>
</dbReference>
<dbReference type="InterPro" id="IPR051466">
    <property type="entry name" value="D-amino_acid_metab_enzyme"/>
</dbReference>
<comment type="caution">
    <text evidence="3">The sequence shown here is derived from an EMBL/GenBank/DDBJ whole genome shotgun (WGS) entry which is preliminary data.</text>
</comment>
<dbReference type="PROSITE" id="PS51318">
    <property type="entry name" value="TAT"/>
    <property type="match status" value="1"/>
</dbReference>
<evidence type="ECO:0000313" key="3">
    <source>
        <dbReference type="EMBL" id="MDT9000667.1"/>
    </source>
</evidence>
<dbReference type="PANTHER" id="PTHR28004">
    <property type="entry name" value="ZGC:162816-RELATED"/>
    <property type="match status" value="1"/>
</dbReference>
<keyword evidence="4" id="KW-1185">Reference proteome</keyword>
<gene>
    <name evidence="3" type="ORF">RQP53_15435</name>
</gene>